<reference evidence="2" key="2">
    <citation type="submission" date="2023-10" db="EMBL/GenBank/DDBJ databases">
        <authorList>
            <person name="Fortmann-Grote C."/>
        </authorList>
    </citation>
    <scope>NUCLEOTIDE SEQUENCE</scope>
    <source>
        <strain evidence="2">SBW25</strain>
    </source>
</reference>
<evidence type="ECO:0000313" key="3">
    <source>
        <dbReference type="EMBL" id="CAY48149.1"/>
    </source>
</evidence>
<evidence type="ECO:0000313" key="2">
    <source>
        <dbReference type="EMBL" id="CAI2796182.1"/>
    </source>
</evidence>
<name>C3K511_PSEFS</name>
<protein>
    <submittedName>
        <fullName evidence="3">Uncharacterized protein</fullName>
    </submittedName>
</protein>
<sequence>MGYHMSAVMLSIVFGLVMGRLFTGSVYEFVALFIVSIGVSLLTFHLLDQRRAMLQAQTAYCCSVMVASNQMLELFQMAKGGQFMPLVGEIPELIIGGFLVPAIAVSAVQLFRILMES</sequence>
<dbReference type="AlphaFoldDB" id="C3K511"/>
<feature type="transmembrane region" description="Helical" evidence="1">
    <location>
        <begin position="29"/>
        <end position="47"/>
    </location>
</feature>
<dbReference type="EMBL" id="AM181176">
    <property type="protein sequence ID" value="CAY48149.1"/>
    <property type="molecule type" value="Genomic_DNA"/>
</dbReference>
<feature type="transmembrane region" description="Helical" evidence="1">
    <location>
        <begin position="59"/>
        <end position="78"/>
    </location>
</feature>
<organism evidence="3">
    <name type="scientific">Pseudomonas fluorescens (strain SBW25)</name>
    <dbReference type="NCBI Taxonomy" id="216595"/>
    <lineage>
        <taxon>Bacteria</taxon>
        <taxon>Pseudomonadati</taxon>
        <taxon>Pseudomonadota</taxon>
        <taxon>Gammaproteobacteria</taxon>
        <taxon>Pseudomonadales</taxon>
        <taxon>Pseudomonadaceae</taxon>
        <taxon>Pseudomonas</taxon>
    </lineage>
</organism>
<dbReference type="HOGENOM" id="CLU_2131334_0_0_6"/>
<keyword evidence="1" id="KW-1133">Transmembrane helix</keyword>
<evidence type="ECO:0000256" key="1">
    <source>
        <dbReference type="SAM" id="Phobius"/>
    </source>
</evidence>
<feature type="transmembrane region" description="Helical" evidence="1">
    <location>
        <begin position="93"/>
        <end position="114"/>
    </location>
</feature>
<gene>
    <name evidence="3" type="ordered locus">PFLU_1903A</name>
</gene>
<dbReference type="Proteomes" id="UP001152918">
    <property type="component" value="Chromosome"/>
</dbReference>
<dbReference type="KEGG" id="pfs:PFLU_1903A"/>
<accession>C3K511</accession>
<dbReference type="EMBL" id="OV986001">
    <property type="protein sequence ID" value="CAI2796182.1"/>
    <property type="molecule type" value="Genomic_DNA"/>
</dbReference>
<proteinExistence type="predicted"/>
<keyword evidence="1" id="KW-0812">Transmembrane</keyword>
<reference evidence="3" key="1">
    <citation type="journal article" date="2009" name="Genome Biol.">
        <title>Genomic and genetic analyses of diversity and plant interactions of Pseudomonas fluorescens.</title>
        <authorList>
            <person name="Silby M.W."/>
            <person name="Cerdeno-Tarraga A.M."/>
            <person name="Vernikos G.S."/>
            <person name="Giddens S.R."/>
            <person name="Jackson R.W."/>
            <person name="Preston G.M."/>
            <person name="Zhang X.X."/>
            <person name="Moon C.D."/>
            <person name="Gehrig S.M."/>
            <person name="Godfrey S.A."/>
            <person name="Knight C.G."/>
            <person name="Malone J.G."/>
            <person name="Robinson Z."/>
            <person name="Spiers A.J."/>
            <person name="Harris S."/>
            <person name="Challis G.L."/>
            <person name="Yaxley A.M."/>
            <person name="Harris D."/>
            <person name="Seeger K."/>
            <person name="Murphy L."/>
            <person name="Rutter S."/>
            <person name="Squares R."/>
            <person name="Quail M.A."/>
            <person name="Saunders E."/>
            <person name="Mavromatis K."/>
            <person name="Brettin T.S."/>
            <person name="Bentley S.D."/>
            <person name="Hothersall J."/>
            <person name="Stephens E."/>
            <person name="Thomas C.M."/>
            <person name="Parkhill J."/>
            <person name="Levy S.B."/>
            <person name="Rainey P.B."/>
            <person name="Thomson N.R."/>
        </authorList>
    </citation>
    <scope>NUCLEOTIDE SEQUENCE [LARGE SCALE GENOMIC DNA]</scope>
    <source>
        <strain evidence="3">SBW25</strain>
    </source>
</reference>
<keyword evidence="1" id="KW-0472">Membrane</keyword>